<dbReference type="InterPro" id="IPR003593">
    <property type="entry name" value="AAA+_ATPase"/>
</dbReference>
<comment type="caution">
    <text evidence="11">The sequence shown here is derived from an EMBL/GenBank/DDBJ whole genome shotgun (WGS) entry which is preliminary data.</text>
</comment>
<dbReference type="PANTHER" id="PTHR48041">
    <property type="entry name" value="ABC TRANSPORTER G FAMILY MEMBER 28"/>
    <property type="match status" value="1"/>
</dbReference>
<keyword evidence="2" id="KW-0813">Transport</keyword>
<dbReference type="Pfam" id="PF01061">
    <property type="entry name" value="ABC2_membrane"/>
    <property type="match status" value="1"/>
</dbReference>
<evidence type="ECO:0000313" key="12">
    <source>
        <dbReference type="Proteomes" id="UP001314263"/>
    </source>
</evidence>
<gene>
    <name evidence="11" type="ORF">CVIRNUC_010346</name>
</gene>
<organism evidence="11 12">
    <name type="scientific">Coccomyxa viridis</name>
    <dbReference type="NCBI Taxonomy" id="1274662"/>
    <lineage>
        <taxon>Eukaryota</taxon>
        <taxon>Viridiplantae</taxon>
        <taxon>Chlorophyta</taxon>
        <taxon>core chlorophytes</taxon>
        <taxon>Trebouxiophyceae</taxon>
        <taxon>Trebouxiophyceae incertae sedis</taxon>
        <taxon>Coccomyxaceae</taxon>
        <taxon>Coccomyxa</taxon>
    </lineage>
</organism>
<evidence type="ECO:0000256" key="7">
    <source>
        <dbReference type="ARBA" id="ARBA00023136"/>
    </source>
</evidence>
<dbReference type="Pfam" id="PF00005">
    <property type="entry name" value="ABC_tran"/>
    <property type="match status" value="1"/>
</dbReference>
<evidence type="ECO:0000256" key="5">
    <source>
        <dbReference type="ARBA" id="ARBA00022840"/>
    </source>
</evidence>
<feature type="transmembrane region" description="Helical" evidence="9">
    <location>
        <begin position="549"/>
        <end position="574"/>
    </location>
</feature>
<evidence type="ECO:0000256" key="9">
    <source>
        <dbReference type="SAM" id="Phobius"/>
    </source>
</evidence>
<keyword evidence="5" id="KW-0067">ATP-binding</keyword>
<dbReference type="InterPro" id="IPR017871">
    <property type="entry name" value="ABC_transporter-like_CS"/>
</dbReference>
<dbReference type="InterPro" id="IPR013525">
    <property type="entry name" value="ABC2_TM"/>
</dbReference>
<evidence type="ECO:0000256" key="8">
    <source>
        <dbReference type="SAM" id="MobiDB-lite"/>
    </source>
</evidence>
<evidence type="ECO:0000256" key="6">
    <source>
        <dbReference type="ARBA" id="ARBA00022989"/>
    </source>
</evidence>
<evidence type="ECO:0000259" key="10">
    <source>
        <dbReference type="PROSITE" id="PS50893"/>
    </source>
</evidence>
<dbReference type="PROSITE" id="PS00211">
    <property type="entry name" value="ABC_TRANSPORTER_1"/>
    <property type="match status" value="1"/>
</dbReference>
<keyword evidence="3 9" id="KW-0812">Transmembrane</keyword>
<name>A0AAV1IM28_9CHLO</name>
<dbReference type="AlphaFoldDB" id="A0AAV1IM28"/>
<accession>A0AAV1IM28</accession>
<dbReference type="GO" id="GO:0016887">
    <property type="term" value="F:ATP hydrolysis activity"/>
    <property type="evidence" value="ECO:0007669"/>
    <property type="project" value="InterPro"/>
</dbReference>
<evidence type="ECO:0000256" key="3">
    <source>
        <dbReference type="ARBA" id="ARBA00022692"/>
    </source>
</evidence>
<feature type="domain" description="ABC transporter" evidence="10">
    <location>
        <begin position="30"/>
        <end position="278"/>
    </location>
</feature>
<keyword evidence="7 9" id="KW-0472">Membrane</keyword>
<proteinExistence type="predicted"/>
<keyword evidence="6 9" id="KW-1133">Transmembrane helix</keyword>
<dbReference type="GO" id="GO:0016020">
    <property type="term" value="C:membrane"/>
    <property type="evidence" value="ECO:0007669"/>
    <property type="project" value="UniProtKB-SubCell"/>
</dbReference>
<feature type="transmembrane region" description="Helical" evidence="9">
    <location>
        <begin position="581"/>
        <end position="601"/>
    </location>
</feature>
<keyword evidence="4" id="KW-0547">Nucleotide-binding</keyword>
<feature type="compositionally biased region" description="Polar residues" evidence="8">
    <location>
        <begin position="1"/>
        <end position="21"/>
    </location>
</feature>
<dbReference type="EMBL" id="CAUYUE010000016">
    <property type="protein sequence ID" value="CAK0787130.1"/>
    <property type="molecule type" value="Genomic_DNA"/>
</dbReference>
<dbReference type="SUPFAM" id="SSF52540">
    <property type="entry name" value="P-loop containing nucleoside triphosphate hydrolases"/>
    <property type="match status" value="1"/>
</dbReference>
<feature type="transmembrane region" description="Helical" evidence="9">
    <location>
        <begin position="517"/>
        <end position="543"/>
    </location>
</feature>
<evidence type="ECO:0000256" key="2">
    <source>
        <dbReference type="ARBA" id="ARBA00022448"/>
    </source>
</evidence>
<feature type="transmembrane region" description="Helical" evidence="9">
    <location>
        <begin position="664"/>
        <end position="686"/>
    </location>
</feature>
<feature type="region of interest" description="Disordered" evidence="8">
    <location>
        <begin position="1"/>
        <end position="23"/>
    </location>
</feature>
<reference evidence="11 12" key="1">
    <citation type="submission" date="2023-10" db="EMBL/GenBank/DDBJ databases">
        <authorList>
            <person name="Maclean D."/>
            <person name="Macfadyen A."/>
        </authorList>
    </citation>
    <scope>NUCLEOTIDE SEQUENCE [LARGE SCALE GENOMIC DNA]</scope>
</reference>
<dbReference type="InterPro" id="IPR027417">
    <property type="entry name" value="P-loop_NTPase"/>
</dbReference>
<evidence type="ECO:0000256" key="4">
    <source>
        <dbReference type="ARBA" id="ARBA00022741"/>
    </source>
</evidence>
<evidence type="ECO:0000313" key="11">
    <source>
        <dbReference type="EMBL" id="CAK0787130.1"/>
    </source>
</evidence>
<sequence>MPERNLLSSPASPREPSTPSLAVNRHPCEIRFQNLSFHVPHKGEGGLPILNGVTGVCRASKMVAVMGPSGAGKSTLLKILACNVSGGELQGTILVNGQLVHPKEFRNQSAVVWQSDVLLSSSTVKEALMTSALLKLPQTLSRSRKEERVEQILEELELQSVKNNMIGEDMDGAVSGISGGERRRVSVGIGLVTDARAIFLDEPTTGLDSDSAEQLIALLSHLAAHKHRSIVLTIHQPSSDICERFDDLILLSCGRMLYCGPWGDADSYFASAGFERPGYRSTAEHILTLCKDKEYAVPFLAGQYQKSLIDHALHRLDSQVSMGGIKRGSSIGRLSRNSSFAAEVGKVGAALARGSSLIVDIEAQAQRGAHVSYADMPQSAPPRHSVPLQSVPSQALLPDELPSTSSQLVTGDEVVTAGWYQVHVLSLRFLRSWYRCPVNLAIQGAQYIFFALLIGATYWRLGSDSAGGSFDRLASLWFVASCMVLQPGNNACTIMYSEKPLLRREISNGLYHYSSFFIAKGLVSLPFQLMFACIFTGSVYFLVGYQITVVKFFLFFALNFELLLISETLGILCAGLHRNELVGMIILATFYVPLLMFTGFIQTHTPVYLAWIKKISYVAYGYSGLVKNEFEGLHIHTTQGMEIPDPTGLIPANIENGLSVAMDAVIMLGILIGMRVVAYLQMTLAIKFHKL</sequence>
<protein>
    <recommendedName>
        <fullName evidence="10">ABC transporter domain-containing protein</fullName>
    </recommendedName>
</protein>
<dbReference type="InterPro" id="IPR003439">
    <property type="entry name" value="ABC_transporter-like_ATP-bd"/>
</dbReference>
<dbReference type="SMART" id="SM00382">
    <property type="entry name" value="AAA"/>
    <property type="match status" value="1"/>
</dbReference>
<comment type="subcellular location">
    <subcellularLocation>
        <location evidence="1">Membrane</location>
        <topology evidence="1">Multi-pass membrane protein</topology>
    </subcellularLocation>
</comment>
<dbReference type="GO" id="GO:0005524">
    <property type="term" value="F:ATP binding"/>
    <property type="evidence" value="ECO:0007669"/>
    <property type="project" value="UniProtKB-KW"/>
</dbReference>
<dbReference type="InterPro" id="IPR050352">
    <property type="entry name" value="ABCG_transporters"/>
</dbReference>
<evidence type="ECO:0000256" key="1">
    <source>
        <dbReference type="ARBA" id="ARBA00004141"/>
    </source>
</evidence>
<dbReference type="PROSITE" id="PS50893">
    <property type="entry name" value="ABC_TRANSPORTER_2"/>
    <property type="match status" value="1"/>
</dbReference>
<keyword evidence="12" id="KW-1185">Reference proteome</keyword>
<dbReference type="GO" id="GO:0140359">
    <property type="term" value="F:ABC-type transporter activity"/>
    <property type="evidence" value="ECO:0007669"/>
    <property type="project" value="InterPro"/>
</dbReference>
<dbReference type="PANTHER" id="PTHR48041:SF139">
    <property type="entry name" value="PROTEIN SCARLET"/>
    <property type="match status" value="1"/>
</dbReference>
<dbReference type="Proteomes" id="UP001314263">
    <property type="component" value="Unassembled WGS sequence"/>
</dbReference>
<feature type="transmembrane region" description="Helical" evidence="9">
    <location>
        <begin position="438"/>
        <end position="461"/>
    </location>
</feature>
<dbReference type="Gene3D" id="3.40.50.300">
    <property type="entry name" value="P-loop containing nucleotide triphosphate hydrolases"/>
    <property type="match status" value="1"/>
</dbReference>